<dbReference type="STRING" id="1481914.JCM19241_795"/>
<dbReference type="Proteomes" id="UP000031666">
    <property type="component" value="Unassembled WGS sequence"/>
</dbReference>
<reference evidence="1 2" key="1">
    <citation type="submission" date="2015-01" db="EMBL/GenBank/DDBJ databases">
        <title>Vibrio sp. C94 JCM 19241 whole genome shotgun sequence.</title>
        <authorList>
            <person name="Sawabe T."/>
            <person name="Meirelles P."/>
            <person name="Feng G."/>
            <person name="Sayaka M."/>
            <person name="Hattori M."/>
            <person name="Ohkuma M."/>
        </authorList>
    </citation>
    <scope>NUCLEOTIDE SEQUENCE [LARGE SCALE GENOMIC DNA]</scope>
    <source>
        <strain evidence="2">JCM 19241</strain>
    </source>
</reference>
<protein>
    <submittedName>
        <fullName evidence="1">Uncharacterized protein</fullName>
    </submittedName>
</protein>
<sequence>MIVAFSASILALIAASITFSIMTVRRRWMLEDLCAIEVKEKG</sequence>
<reference evidence="1 2" key="2">
    <citation type="submission" date="2015-01" db="EMBL/GenBank/DDBJ databases">
        <authorList>
            <consortium name="NBRP consortium"/>
            <person name="Sawabe T."/>
            <person name="Meirelles P."/>
            <person name="Feng G."/>
            <person name="Sayaka M."/>
            <person name="Hattori M."/>
            <person name="Ohkuma M."/>
        </authorList>
    </citation>
    <scope>NUCLEOTIDE SEQUENCE [LARGE SCALE GENOMIC DNA]</scope>
    <source>
        <strain evidence="2">JCM 19241</strain>
    </source>
</reference>
<dbReference type="EMBL" id="BBSC01000011">
    <property type="protein sequence ID" value="GAM78067.1"/>
    <property type="molecule type" value="Genomic_DNA"/>
</dbReference>
<gene>
    <name evidence="1" type="ORF">JCM19241_795</name>
</gene>
<comment type="caution">
    <text evidence="1">The sequence shown here is derived from an EMBL/GenBank/DDBJ whole genome shotgun (WGS) entry which is preliminary data.</text>
</comment>
<organism evidence="1 2">
    <name type="scientific">Vibrio ishigakensis</name>
    <dbReference type="NCBI Taxonomy" id="1481914"/>
    <lineage>
        <taxon>Bacteria</taxon>
        <taxon>Pseudomonadati</taxon>
        <taxon>Pseudomonadota</taxon>
        <taxon>Gammaproteobacteria</taxon>
        <taxon>Vibrionales</taxon>
        <taxon>Vibrionaceae</taxon>
        <taxon>Vibrio</taxon>
    </lineage>
</organism>
<evidence type="ECO:0000313" key="2">
    <source>
        <dbReference type="Proteomes" id="UP000031666"/>
    </source>
</evidence>
<dbReference type="AlphaFoldDB" id="A0A0B8QLU4"/>
<evidence type="ECO:0000313" key="1">
    <source>
        <dbReference type="EMBL" id="GAM78067.1"/>
    </source>
</evidence>
<proteinExistence type="predicted"/>
<name>A0A0B8QLU4_9VIBR</name>
<accession>A0A0B8QLU4</accession>